<reference evidence="1" key="1">
    <citation type="submission" date="2021-09" db="EMBL/GenBank/DDBJ databases">
        <authorList>
            <consortium name="AG Swart"/>
            <person name="Singh M."/>
            <person name="Singh A."/>
            <person name="Seah K."/>
            <person name="Emmerich C."/>
        </authorList>
    </citation>
    <scope>NUCLEOTIDE SEQUENCE</scope>
    <source>
        <strain evidence="1">ATCC30299</strain>
    </source>
</reference>
<sequence>MMILLMNMKKFSSKWTSEFRGDATCERLLNALETISKPSQIPTYTLSVEQFSSPSRSKVLLHNDPPKPIQKISINIEPPKPIQKSKPGSFSFSTFDNIGAKKPKSPPKSQVGSIDMKKLTLRTNFEDSESFRQILSARTIKSYGELSETRTLSINRQRPITANSASSSGRKPKLNYLRESIRKAFQHQSPELLQVQLEIEGKQEIQRKQIIAKSSLSRRLLENKLQRPKTVERPKRLSSSMEKRLVLIKRPGIESLSSSGLSTLRKKDLESTSDLKIEVPIISFTNKRPFASKRIPVKVVKQQSIACTTESEDCSAFLGDLLDSRY</sequence>
<dbReference type="Proteomes" id="UP001162131">
    <property type="component" value="Unassembled WGS sequence"/>
</dbReference>
<name>A0AAU9IE51_9CILI</name>
<accession>A0AAU9IE51</accession>
<keyword evidence="2" id="KW-1185">Reference proteome</keyword>
<dbReference type="EMBL" id="CAJZBQ010000005">
    <property type="protein sequence ID" value="CAG9311742.1"/>
    <property type="molecule type" value="Genomic_DNA"/>
</dbReference>
<dbReference type="AlphaFoldDB" id="A0AAU9IE51"/>
<gene>
    <name evidence="1" type="ORF">BSTOLATCC_MIC5004</name>
</gene>
<organism evidence="1 2">
    <name type="scientific">Blepharisma stoltei</name>
    <dbReference type="NCBI Taxonomy" id="1481888"/>
    <lineage>
        <taxon>Eukaryota</taxon>
        <taxon>Sar</taxon>
        <taxon>Alveolata</taxon>
        <taxon>Ciliophora</taxon>
        <taxon>Postciliodesmatophora</taxon>
        <taxon>Heterotrichea</taxon>
        <taxon>Heterotrichida</taxon>
        <taxon>Blepharismidae</taxon>
        <taxon>Blepharisma</taxon>
    </lineage>
</organism>
<proteinExistence type="predicted"/>
<protein>
    <submittedName>
        <fullName evidence="1">Uncharacterized protein</fullName>
    </submittedName>
</protein>
<evidence type="ECO:0000313" key="1">
    <source>
        <dbReference type="EMBL" id="CAG9311742.1"/>
    </source>
</evidence>
<comment type="caution">
    <text evidence="1">The sequence shown here is derived from an EMBL/GenBank/DDBJ whole genome shotgun (WGS) entry which is preliminary data.</text>
</comment>
<evidence type="ECO:0000313" key="2">
    <source>
        <dbReference type="Proteomes" id="UP001162131"/>
    </source>
</evidence>